<dbReference type="Proteomes" id="UP000068603">
    <property type="component" value="Unassembled WGS sequence"/>
</dbReference>
<dbReference type="InterPro" id="IPR006750">
    <property type="entry name" value="YdcZ"/>
</dbReference>
<evidence type="ECO:0000313" key="2">
    <source>
        <dbReference type="EMBL" id="KWA59784.1"/>
    </source>
</evidence>
<keyword evidence="1" id="KW-1133">Transmembrane helix</keyword>
<organism evidence="2">
    <name type="scientific">Burkholderia stagnalis</name>
    <dbReference type="NCBI Taxonomy" id="1503054"/>
    <lineage>
        <taxon>Bacteria</taxon>
        <taxon>Pseudomonadati</taxon>
        <taxon>Pseudomonadota</taxon>
        <taxon>Betaproteobacteria</taxon>
        <taxon>Burkholderiales</taxon>
        <taxon>Burkholderiaceae</taxon>
        <taxon>Burkholderia</taxon>
        <taxon>Burkholderia cepacia complex</taxon>
    </lineage>
</organism>
<dbReference type="AlphaFoldDB" id="A0A108GRG9"/>
<feature type="transmembrane region" description="Helical" evidence="1">
    <location>
        <begin position="35"/>
        <end position="57"/>
    </location>
</feature>
<dbReference type="EMBL" id="LPHB01000053">
    <property type="protein sequence ID" value="KWA59784.1"/>
    <property type="molecule type" value="Genomic_DNA"/>
</dbReference>
<dbReference type="GO" id="GO:0005886">
    <property type="term" value="C:plasma membrane"/>
    <property type="evidence" value="ECO:0007669"/>
    <property type="project" value="TreeGrafter"/>
</dbReference>
<keyword evidence="1" id="KW-0812">Transmembrane</keyword>
<evidence type="ECO:0000256" key="1">
    <source>
        <dbReference type="SAM" id="Phobius"/>
    </source>
</evidence>
<accession>A0A108GRG9</accession>
<feature type="transmembrane region" description="Helical" evidence="1">
    <location>
        <begin position="94"/>
        <end position="114"/>
    </location>
</feature>
<name>A0A108GRG9_9BURK</name>
<dbReference type="PANTHER" id="PTHR34821:SF2">
    <property type="entry name" value="INNER MEMBRANE PROTEIN YDCZ"/>
    <property type="match status" value="1"/>
</dbReference>
<evidence type="ECO:0008006" key="4">
    <source>
        <dbReference type="Google" id="ProtNLM"/>
    </source>
</evidence>
<protein>
    <recommendedName>
        <fullName evidence="4">DMT family transporter</fullName>
    </recommendedName>
</protein>
<gene>
    <name evidence="2" type="ORF">WT44_19755</name>
</gene>
<dbReference type="PANTHER" id="PTHR34821">
    <property type="entry name" value="INNER MEMBRANE PROTEIN YDCZ"/>
    <property type="match status" value="1"/>
</dbReference>
<dbReference type="RefSeq" id="WP_060148479.1">
    <property type="nucleotide sequence ID" value="NZ_LPGD01000015.1"/>
</dbReference>
<dbReference type="Pfam" id="PF04657">
    <property type="entry name" value="DMT_YdcZ"/>
    <property type="match status" value="1"/>
</dbReference>
<evidence type="ECO:0000313" key="3">
    <source>
        <dbReference type="Proteomes" id="UP000068603"/>
    </source>
</evidence>
<dbReference type="STRING" id="1503054.WT74_28335"/>
<feature type="transmembrane region" description="Helical" evidence="1">
    <location>
        <begin position="126"/>
        <end position="144"/>
    </location>
</feature>
<keyword evidence="1" id="KW-0472">Membrane</keyword>
<feature type="transmembrane region" description="Helical" evidence="1">
    <location>
        <begin position="69"/>
        <end position="88"/>
    </location>
</feature>
<comment type="caution">
    <text evidence="2">The sequence shown here is derived from an EMBL/GenBank/DDBJ whole genome shotgun (WGS) entry which is preliminary data.</text>
</comment>
<proteinExistence type="predicted"/>
<sequence>MMLLLSFGLLVGAGAAIVAQNALMARITASSSTVLIALVMNSVVGLVLLAALLFARSGAAGFGEIARSFRAWSLLPGLLGSFFVFASLTGYQRFGAATTIAVVVASQLVFGLLADAARAQAQQPSLQALAGAGLLVLGAFLVASRNVAGH</sequence>
<reference evidence="2 3" key="1">
    <citation type="submission" date="2015-11" db="EMBL/GenBank/DDBJ databases">
        <title>Expanding the genomic diversity of Burkholderia species for the development of highly accurate diagnostics.</title>
        <authorList>
            <person name="Sahl J."/>
            <person name="Keim P."/>
            <person name="Wagner D."/>
        </authorList>
    </citation>
    <scope>NUCLEOTIDE SEQUENCE [LARGE SCALE GENOMIC DNA]</scope>
    <source>
        <strain evidence="2 3">MSMB1960WGS</strain>
    </source>
</reference>